<sequence length="376" mass="43131">MAGRGRPKKQTTIENSASKSVTPSGSQTKKPQAHPRVGLQKQKPNGEKGEDSEKDNLVIGDQESEGDDKAEEKDKEENLDQILEDITQPKTYAEAVGRSEDSEGKLTFVKAEEADGNKYARINDEDVLQTENYWEDTAIGNMWFGLDLKKKEMKQYRGSTTILTISRFMLEAGSLDMKNLMDIPIWIQLPGLESKYWTALSKIGSLIGKLIKADKATTSRTKLDYARLQIAVSANQQFPEKIMFVDENNRLINLSVKYEWKPIICTKCSRLGHEEDMCRKKEMKGNQKLVWKPKITKEKYEQEKEEPDVQKQNRGLDTEKNQEGIENQNEGFIPVSKKKAARRVQKWEEEQYIHHGICLNRDLVEAPYKGHYPFLQ</sequence>
<evidence type="ECO:0000313" key="3">
    <source>
        <dbReference type="Proteomes" id="UP000595140"/>
    </source>
</evidence>
<dbReference type="Proteomes" id="UP000595140">
    <property type="component" value="Unassembled WGS sequence"/>
</dbReference>
<evidence type="ECO:0000313" key="2">
    <source>
        <dbReference type="EMBL" id="VFQ73812.1"/>
    </source>
</evidence>
<feature type="compositionally biased region" description="Basic and acidic residues" evidence="1">
    <location>
        <begin position="44"/>
        <end position="56"/>
    </location>
</feature>
<dbReference type="EMBL" id="OOIL02001262">
    <property type="protein sequence ID" value="VFQ73812.1"/>
    <property type="molecule type" value="Genomic_DNA"/>
</dbReference>
<reference evidence="2 3" key="1">
    <citation type="submission" date="2018-04" db="EMBL/GenBank/DDBJ databases">
        <authorList>
            <person name="Vogel A."/>
        </authorList>
    </citation>
    <scope>NUCLEOTIDE SEQUENCE [LARGE SCALE GENOMIC DNA]</scope>
</reference>
<feature type="region of interest" description="Disordered" evidence="1">
    <location>
        <begin position="1"/>
        <end position="85"/>
    </location>
</feature>
<feature type="region of interest" description="Disordered" evidence="1">
    <location>
        <begin position="300"/>
        <end position="325"/>
    </location>
</feature>
<organism evidence="2 3">
    <name type="scientific">Cuscuta campestris</name>
    <dbReference type="NCBI Taxonomy" id="132261"/>
    <lineage>
        <taxon>Eukaryota</taxon>
        <taxon>Viridiplantae</taxon>
        <taxon>Streptophyta</taxon>
        <taxon>Embryophyta</taxon>
        <taxon>Tracheophyta</taxon>
        <taxon>Spermatophyta</taxon>
        <taxon>Magnoliopsida</taxon>
        <taxon>eudicotyledons</taxon>
        <taxon>Gunneridae</taxon>
        <taxon>Pentapetalae</taxon>
        <taxon>asterids</taxon>
        <taxon>lamiids</taxon>
        <taxon>Solanales</taxon>
        <taxon>Convolvulaceae</taxon>
        <taxon>Cuscuteae</taxon>
        <taxon>Cuscuta</taxon>
        <taxon>Cuscuta subgen. Grammica</taxon>
        <taxon>Cuscuta sect. Cleistogrammica</taxon>
    </lineage>
</organism>
<dbReference type="AlphaFoldDB" id="A0A484LBM1"/>
<dbReference type="PANTHER" id="PTHR31286">
    <property type="entry name" value="GLYCINE-RICH CELL WALL STRUCTURAL PROTEIN 1.8-LIKE"/>
    <property type="match status" value="1"/>
</dbReference>
<protein>
    <submittedName>
        <fullName evidence="2">Uncharacterized protein</fullName>
    </submittedName>
</protein>
<evidence type="ECO:0000256" key="1">
    <source>
        <dbReference type="SAM" id="MobiDB-lite"/>
    </source>
</evidence>
<keyword evidence="3" id="KW-1185">Reference proteome</keyword>
<name>A0A484LBM1_9ASTE</name>
<proteinExistence type="predicted"/>
<accession>A0A484LBM1</accession>
<dbReference type="InterPro" id="IPR040256">
    <property type="entry name" value="At4g02000-like"/>
</dbReference>
<dbReference type="OrthoDB" id="851886at2759"/>
<feature type="compositionally biased region" description="Polar residues" evidence="1">
    <location>
        <begin position="10"/>
        <end position="30"/>
    </location>
</feature>
<dbReference type="PANTHER" id="PTHR31286:SF165">
    <property type="entry name" value="DUF4283 DOMAIN-CONTAINING PROTEIN"/>
    <property type="match status" value="1"/>
</dbReference>
<feature type="compositionally biased region" description="Basic and acidic residues" evidence="1">
    <location>
        <begin position="300"/>
        <end position="323"/>
    </location>
</feature>
<gene>
    <name evidence="2" type="ORF">CCAM_LOCUS15588</name>
</gene>